<dbReference type="STRING" id="420778.A0A1S8B7U2"/>
<evidence type="ECO:0000256" key="1">
    <source>
        <dbReference type="ARBA" id="ARBA00003747"/>
    </source>
</evidence>
<dbReference type="SUPFAM" id="SSF56112">
    <property type="entry name" value="Protein kinase-like (PK-like)"/>
    <property type="match status" value="1"/>
</dbReference>
<sequence length="576" mass="65438">MSAVCLVLNLIGAQKFLRSFIAKFILDATLPLQKEVIVSVLPDPKTALEFLGEQYRAKPRFMIPQTHHRLEDIEPTPYITVRELGEGGSGYVDEVKDVTVNKIYARKLWRCTGRSAREAEFRLEEEVQILKKLLSHNHIIQLVNTYRRENMFGLVMSPVAKASLYDIMELPSDERAWARPVLRRSPGCLTSALADIHSLKIRHKDITPKNILICDDDVILTDFGISVDVSEMTSTDSTGPTAKTRQYCSPEVANHDKRGRSSDVFSLGFVILIILTLLRENDSDGLAEVLSFRPFSQSVDQTQSWIQHQLELGQESLETLWLEVCREFIHEAPQSRPTAKDALKTIFSDSLSEKLLKDSFCGDCLSNNDTLEYAEKRHESRRSVPAAQTQVHHAQSPELEYDIATDGTNRGISADRWSWRRQSTSHSNRPFVRGSGSARFAWPYPSEQATYDDNPQPTPCQLDNLRGARIPRALEAACTAWEKMQQEKLHYDKEWLSLHTVPIPAHDDGRREYWGYRRVKDGLVKGGCETAARDVYRALAERANRLIPGVFLTEAGVQKRNWTAPILIKSNTDHFH</sequence>
<evidence type="ECO:0000259" key="11">
    <source>
        <dbReference type="PROSITE" id="PS50011"/>
    </source>
</evidence>
<dbReference type="CDD" id="cd00180">
    <property type="entry name" value="PKc"/>
    <property type="match status" value="1"/>
</dbReference>
<evidence type="ECO:0000256" key="10">
    <source>
        <dbReference type="SAM" id="MobiDB-lite"/>
    </source>
</evidence>
<comment type="subunit">
    <text evidence="2">Component of the EKC/KEOPS complex composed of at least BUD32, CGI121, GON7, KAE1 and PCC1; the whole complex dimerizes.</text>
</comment>
<dbReference type="Gene3D" id="1.10.510.10">
    <property type="entry name" value="Transferase(Phosphotransferase) domain 1"/>
    <property type="match status" value="1"/>
</dbReference>
<feature type="region of interest" description="Disordered" evidence="10">
    <location>
        <begin position="379"/>
        <end position="398"/>
    </location>
</feature>
<protein>
    <recommendedName>
        <fullName evidence="5">EKC/KEOPS complex subunit BUD32</fullName>
        <ecNumber evidence="3">2.7.11.1</ecNumber>
    </recommendedName>
    <alternativeName>
        <fullName evidence="6 7">Atypical Serine/threonine protein kinase BUD32</fullName>
    </alternativeName>
    <alternativeName>
        <fullName evidence="4">EKC/KEOPS complex subunit bud32</fullName>
    </alternativeName>
</protein>
<dbReference type="GO" id="GO:0005737">
    <property type="term" value="C:cytoplasm"/>
    <property type="evidence" value="ECO:0007669"/>
    <property type="project" value="TreeGrafter"/>
</dbReference>
<comment type="caution">
    <text evidence="12">The sequence shown here is derived from an EMBL/GenBank/DDBJ whole genome shotgun (WGS) entry which is preliminary data.</text>
</comment>
<evidence type="ECO:0000256" key="2">
    <source>
        <dbReference type="ARBA" id="ARBA00011534"/>
    </source>
</evidence>
<organism evidence="12 13">
    <name type="scientific">Diplodia seriata</name>
    <dbReference type="NCBI Taxonomy" id="420778"/>
    <lineage>
        <taxon>Eukaryota</taxon>
        <taxon>Fungi</taxon>
        <taxon>Dikarya</taxon>
        <taxon>Ascomycota</taxon>
        <taxon>Pezizomycotina</taxon>
        <taxon>Dothideomycetes</taxon>
        <taxon>Dothideomycetes incertae sedis</taxon>
        <taxon>Botryosphaeriales</taxon>
        <taxon>Botryosphaeriaceae</taxon>
        <taxon>Diplodia</taxon>
    </lineage>
</organism>
<evidence type="ECO:0000313" key="12">
    <source>
        <dbReference type="EMBL" id="OMP83438.1"/>
    </source>
</evidence>
<dbReference type="EMBL" id="MSZU01000111">
    <property type="protein sequence ID" value="OMP83438.1"/>
    <property type="molecule type" value="Genomic_DNA"/>
</dbReference>
<keyword evidence="12" id="KW-0808">Transferase</keyword>
<dbReference type="PANTHER" id="PTHR44167:SF24">
    <property type="entry name" value="SERINE_THREONINE-PROTEIN KINASE CHK2"/>
    <property type="match status" value="1"/>
</dbReference>
<keyword evidence="12" id="KW-0418">Kinase</keyword>
<name>A0A1S8B7U2_9PEZI</name>
<dbReference type="OrthoDB" id="4062651at2759"/>
<comment type="function">
    <text evidence="1">Component of the EKC/KEOPS complex that is required for the formation of a threonylcarbamoyl group on adenosine at position 37 (t(6)A37) in tRNAs that read codons beginning with adenine. The complex is probably involved in the transfer of the threonylcarbamoyl moiety of threonylcarbamoyl-AMP (TC-AMP) to the N6 group of A37. BUD32 has ATPase activity in the context of the EKC/KEOPS complex and likely plays a supporting role to the catalytic subunit KAE1. The EKC/KEOPS complex also promotes both telomere uncapping and telomere elongation. The complex is required for efficient recruitment of transcriptional coactivators.</text>
</comment>
<gene>
    <name evidence="12" type="ORF">BK809_0004819</name>
</gene>
<evidence type="ECO:0000256" key="5">
    <source>
        <dbReference type="ARBA" id="ARBA00019973"/>
    </source>
</evidence>
<proteinExistence type="predicted"/>
<dbReference type="PANTHER" id="PTHR44167">
    <property type="entry name" value="OVARIAN-SPECIFIC SERINE/THREONINE-PROTEIN KINASE LOK-RELATED"/>
    <property type="match status" value="1"/>
</dbReference>
<dbReference type="GO" id="GO:0005634">
    <property type="term" value="C:nucleus"/>
    <property type="evidence" value="ECO:0007669"/>
    <property type="project" value="TreeGrafter"/>
</dbReference>
<dbReference type="AlphaFoldDB" id="A0A1S8B7U2"/>
<dbReference type="PROSITE" id="PS50011">
    <property type="entry name" value="PROTEIN_KINASE_DOM"/>
    <property type="match status" value="1"/>
</dbReference>
<accession>A0A1S8B7U2</accession>
<evidence type="ECO:0000256" key="6">
    <source>
        <dbReference type="ARBA" id="ARBA00030980"/>
    </source>
</evidence>
<comment type="catalytic activity">
    <reaction evidence="9">
        <text>L-seryl-[protein] + ATP = O-phospho-L-seryl-[protein] + ADP + H(+)</text>
        <dbReference type="Rhea" id="RHEA:17989"/>
        <dbReference type="Rhea" id="RHEA-COMP:9863"/>
        <dbReference type="Rhea" id="RHEA-COMP:11604"/>
        <dbReference type="ChEBI" id="CHEBI:15378"/>
        <dbReference type="ChEBI" id="CHEBI:29999"/>
        <dbReference type="ChEBI" id="CHEBI:30616"/>
        <dbReference type="ChEBI" id="CHEBI:83421"/>
        <dbReference type="ChEBI" id="CHEBI:456216"/>
        <dbReference type="EC" id="2.7.11.1"/>
    </reaction>
</comment>
<dbReference type="InterPro" id="IPR000719">
    <property type="entry name" value="Prot_kinase_dom"/>
</dbReference>
<evidence type="ECO:0000256" key="7">
    <source>
        <dbReference type="ARBA" id="ARBA00033194"/>
    </source>
</evidence>
<dbReference type="EC" id="2.7.11.1" evidence="3"/>
<evidence type="ECO:0000256" key="3">
    <source>
        <dbReference type="ARBA" id="ARBA00012513"/>
    </source>
</evidence>
<dbReference type="InterPro" id="IPR011009">
    <property type="entry name" value="Kinase-like_dom_sf"/>
</dbReference>
<evidence type="ECO:0000256" key="8">
    <source>
        <dbReference type="ARBA" id="ARBA00047899"/>
    </source>
</evidence>
<dbReference type="Gene3D" id="3.30.200.20">
    <property type="entry name" value="Phosphorylase Kinase, domain 1"/>
    <property type="match status" value="1"/>
</dbReference>
<dbReference type="Proteomes" id="UP000190776">
    <property type="component" value="Unassembled WGS sequence"/>
</dbReference>
<dbReference type="PROSITE" id="PS00109">
    <property type="entry name" value="PROTEIN_KINASE_TYR"/>
    <property type="match status" value="1"/>
</dbReference>
<dbReference type="GO" id="GO:0004674">
    <property type="term" value="F:protein serine/threonine kinase activity"/>
    <property type="evidence" value="ECO:0007669"/>
    <property type="project" value="UniProtKB-EC"/>
</dbReference>
<evidence type="ECO:0000256" key="4">
    <source>
        <dbReference type="ARBA" id="ARBA00013948"/>
    </source>
</evidence>
<comment type="catalytic activity">
    <reaction evidence="8">
        <text>L-threonyl-[protein] + ATP = O-phospho-L-threonyl-[protein] + ADP + H(+)</text>
        <dbReference type="Rhea" id="RHEA:46608"/>
        <dbReference type="Rhea" id="RHEA-COMP:11060"/>
        <dbReference type="Rhea" id="RHEA-COMP:11605"/>
        <dbReference type="ChEBI" id="CHEBI:15378"/>
        <dbReference type="ChEBI" id="CHEBI:30013"/>
        <dbReference type="ChEBI" id="CHEBI:30616"/>
        <dbReference type="ChEBI" id="CHEBI:61977"/>
        <dbReference type="ChEBI" id="CHEBI:456216"/>
        <dbReference type="EC" id="2.7.11.1"/>
    </reaction>
</comment>
<dbReference type="Pfam" id="PF00069">
    <property type="entry name" value="Pkinase"/>
    <property type="match status" value="1"/>
</dbReference>
<evidence type="ECO:0000313" key="13">
    <source>
        <dbReference type="Proteomes" id="UP000190776"/>
    </source>
</evidence>
<dbReference type="InterPro" id="IPR008266">
    <property type="entry name" value="Tyr_kinase_AS"/>
</dbReference>
<reference evidence="12 13" key="1">
    <citation type="submission" date="2017-01" db="EMBL/GenBank/DDBJ databases">
        <title>Draft genome sequence of Diplodia seriata F98.1, a fungal species involved in grapevine trunk diseases.</title>
        <authorList>
            <person name="Robert-Siegwald G."/>
            <person name="Vallet J."/>
            <person name="Abou-Mansour E."/>
            <person name="Xu J."/>
            <person name="Rey P."/>
            <person name="Bertsch C."/>
            <person name="Rego C."/>
            <person name="Larignon P."/>
            <person name="Fontaine F."/>
            <person name="Lebrun M.-H."/>
        </authorList>
    </citation>
    <scope>NUCLEOTIDE SEQUENCE [LARGE SCALE GENOMIC DNA]</scope>
    <source>
        <strain evidence="12 13">F98.1</strain>
    </source>
</reference>
<evidence type="ECO:0000256" key="9">
    <source>
        <dbReference type="ARBA" id="ARBA00048679"/>
    </source>
</evidence>
<feature type="domain" description="Protein kinase" evidence="11">
    <location>
        <begin position="78"/>
        <end position="348"/>
    </location>
</feature>
<dbReference type="GO" id="GO:0044773">
    <property type="term" value="P:mitotic DNA damage checkpoint signaling"/>
    <property type="evidence" value="ECO:0007669"/>
    <property type="project" value="TreeGrafter"/>
</dbReference>
<dbReference type="GO" id="GO:0005524">
    <property type="term" value="F:ATP binding"/>
    <property type="evidence" value="ECO:0007669"/>
    <property type="project" value="InterPro"/>
</dbReference>